<proteinExistence type="predicted"/>
<evidence type="ECO:0000313" key="2">
    <source>
        <dbReference type="EMBL" id="EFK95593.1"/>
    </source>
</evidence>
<feature type="non-terminal residue" evidence="2">
    <location>
        <position position="64"/>
    </location>
</feature>
<feature type="domain" description="ATP-grasp" evidence="1">
    <location>
        <begin position="17"/>
        <end position="63"/>
    </location>
</feature>
<dbReference type="Gene3D" id="3.30.1490.20">
    <property type="entry name" value="ATP-grasp fold, A domain"/>
    <property type="match status" value="1"/>
</dbReference>
<dbReference type="PROSITE" id="PS00866">
    <property type="entry name" value="CPSASE_1"/>
    <property type="match status" value="1"/>
</dbReference>
<dbReference type="EC" id="6.3.5.5" evidence="2"/>
<dbReference type="GO" id="GO:0005524">
    <property type="term" value="F:ATP binding"/>
    <property type="evidence" value="ECO:0007669"/>
    <property type="project" value="InterPro"/>
</dbReference>
<name>D9PLH3_9ZZZZ</name>
<dbReference type="SUPFAM" id="SSF56059">
    <property type="entry name" value="Glutathione synthetase ATP-binding domain-like"/>
    <property type="match status" value="1"/>
</dbReference>
<dbReference type="Pfam" id="PF02786">
    <property type="entry name" value="CPSase_L_D2"/>
    <property type="match status" value="1"/>
</dbReference>
<keyword evidence="2" id="KW-0436">Ligase</keyword>
<evidence type="ECO:0000259" key="1">
    <source>
        <dbReference type="PROSITE" id="PS50975"/>
    </source>
</evidence>
<dbReference type="EMBL" id="ADZX01000727">
    <property type="protein sequence ID" value="EFK95593.1"/>
    <property type="molecule type" value="Genomic_DNA"/>
</dbReference>
<accession>D9PLH3</accession>
<reference evidence="2" key="1">
    <citation type="submission" date="2010-07" db="EMBL/GenBank/DDBJ databases">
        <authorList>
            <consortium name="CONSOLIDER consortium CSD2007-00005"/>
            <person name="Guazzaroni M.-E."/>
            <person name="Richter M."/>
            <person name="Garcia-Salamanca A."/>
            <person name="Yarza P."/>
            <person name="Ferrer M."/>
        </authorList>
    </citation>
    <scope>NUCLEOTIDE SEQUENCE</scope>
</reference>
<dbReference type="GO" id="GO:0046872">
    <property type="term" value="F:metal ion binding"/>
    <property type="evidence" value="ECO:0007669"/>
    <property type="project" value="InterPro"/>
</dbReference>
<organism evidence="2">
    <name type="scientific">sediment metagenome</name>
    <dbReference type="NCBI Taxonomy" id="749907"/>
    <lineage>
        <taxon>unclassified sequences</taxon>
        <taxon>metagenomes</taxon>
        <taxon>ecological metagenomes</taxon>
    </lineage>
</organism>
<dbReference type="AlphaFoldDB" id="D9PLH3"/>
<dbReference type="GO" id="GO:0004088">
    <property type="term" value="F:carbamoyl-phosphate synthase (glutamine-hydrolyzing) activity"/>
    <property type="evidence" value="ECO:0007669"/>
    <property type="project" value="UniProtKB-EC"/>
</dbReference>
<dbReference type="InterPro" id="IPR011761">
    <property type="entry name" value="ATP-grasp"/>
</dbReference>
<dbReference type="InterPro" id="IPR005479">
    <property type="entry name" value="CPAse_ATP-bd"/>
</dbReference>
<dbReference type="InterPro" id="IPR013815">
    <property type="entry name" value="ATP_grasp_subdomain_1"/>
</dbReference>
<protein>
    <submittedName>
        <fullName evidence="2">Carbamoyl-phosphate synthase large chain (Carbamoyl-phosphate synthetase ammonia chain)</fullName>
        <ecNumber evidence="2">6.3.5.5</ecNumber>
    </submittedName>
</protein>
<comment type="caution">
    <text evidence="2">The sequence shown here is derived from an EMBL/GenBank/DDBJ whole genome shotgun (WGS) entry which is preliminary data.</text>
</comment>
<gene>
    <name evidence="2" type="ORF">LDC_2396</name>
</gene>
<dbReference type="PROSITE" id="PS50975">
    <property type="entry name" value="ATP_GRASP"/>
    <property type="match status" value="1"/>
</dbReference>
<sequence length="64" mass="6971">MEGVFKSQLIPFLVLFNVRIHALKLTQPPNTTARSEADAVTQAASIGYPLVVRPSYVLGGRAME</sequence>
<reference evidence="2" key="2">
    <citation type="journal article" date="2011" name="Microb. Ecol.">
        <title>Taxonomic and Functional Metagenomic Profiling of the Microbial Community in the Anoxic Sediment of a Sub-saline Shallow Lake (Laguna de Carrizo, Central Spain).</title>
        <authorList>
            <person name="Ferrer M."/>
            <person name="Guazzaroni M.E."/>
            <person name="Richter M."/>
            <person name="Garcia-Salamanca A."/>
            <person name="Yarza P."/>
            <person name="Suarez-Suarez A."/>
            <person name="Solano J."/>
            <person name="Alcaide M."/>
            <person name="van Dillewijn P."/>
            <person name="Molina-Henares M.A."/>
            <person name="Lopez-Cortes N."/>
            <person name="Al-Ramahi Y."/>
            <person name="Guerrero C."/>
            <person name="Acosta A."/>
            <person name="de Eugenio L.I."/>
            <person name="Martinez V."/>
            <person name="Marques S."/>
            <person name="Rojo F."/>
            <person name="Santero E."/>
            <person name="Genilloud O."/>
            <person name="Perez-Perez J."/>
            <person name="Rossello-Mora R."/>
            <person name="Ramos J.L."/>
        </authorList>
    </citation>
    <scope>NUCLEOTIDE SEQUENCE</scope>
</reference>